<keyword evidence="3" id="KW-0408">Iron</keyword>
<evidence type="ECO:0000256" key="4">
    <source>
        <dbReference type="ARBA" id="ARBA00023014"/>
    </source>
</evidence>
<dbReference type="InterPro" id="IPR017941">
    <property type="entry name" value="Rieske_2Fe-2S"/>
</dbReference>
<keyword evidence="1" id="KW-0001">2Fe-2S</keyword>
<dbReference type="Gene3D" id="2.102.10.10">
    <property type="entry name" value="Rieske [2Fe-2S] iron-sulphur domain"/>
    <property type="match status" value="1"/>
</dbReference>
<feature type="domain" description="Rieske" evidence="6">
    <location>
        <begin position="26"/>
        <end position="123"/>
    </location>
</feature>
<organism evidence="7 8">
    <name type="scientific">Phytohabitans flavus</name>
    <dbReference type="NCBI Taxonomy" id="1076124"/>
    <lineage>
        <taxon>Bacteria</taxon>
        <taxon>Bacillati</taxon>
        <taxon>Actinomycetota</taxon>
        <taxon>Actinomycetes</taxon>
        <taxon>Micromonosporales</taxon>
        <taxon>Micromonosporaceae</taxon>
    </lineage>
</organism>
<evidence type="ECO:0000259" key="6">
    <source>
        <dbReference type="PROSITE" id="PS51296"/>
    </source>
</evidence>
<dbReference type="KEGG" id="pfla:Pflav_031040"/>
<dbReference type="InterPro" id="IPR036922">
    <property type="entry name" value="Rieske_2Fe-2S_sf"/>
</dbReference>
<reference evidence="7 8" key="2">
    <citation type="submission" date="2020-03" db="EMBL/GenBank/DDBJ databases">
        <authorList>
            <person name="Ichikawa N."/>
            <person name="Kimura A."/>
            <person name="Kitahashi Y."/>
            <person name="Uohara A."/>
        </authorList>
    </citation>
    <scope>NUCLEOTIDE SEQUENCE [LARGE SCALE GENOMIC DNA]</scope>
    <source>
        <strain evidence="7 8">NBRC 107702</strain>
    </source>
</reference>
<dbReference type="SUPFAM" id="SSF50022">
    <property type="entry name" value="ISP domain"/>
    <property type="match status" value="1"/>
</dbReference>
<dbReference type="GO" id="GO:0046872">
    <property type="term" value="F:metal ion binding"/>
    <property type="evidence" value="ECO:0007669"/>
    <property type="project" value="UniProtKB-KW"/>
</dbReference>
<dbReference type="GO" id="GO:0051537">
    <property type="term" value="F:2 iron, 2 sulfur cluster binding"/>
    <property type="evidence" value="ECO:0007669"/>
    <property type="project" value="UniProtKB-KW"/>
</dbReference>
<dbReference type="CDD" id="cd03467">
    <property type="entry name" value="Rieske"/>
    <property type="match status" value="1"/>
</dbReference>
<protein>
    <recommendedName>
        <fullName evidence="6">Rieske domain-containing protein</fullName>
    </recommendedName>
</protein>
<evidence type="ECO:0000256" key="5">
    <source>
        <dbReference type="SAM" id="MobiDB-lite"/>
    </source>
</evidence>
<sequence>MAVDRALTEPSGAGDARTLRPNTGTWHTVAAAVDLPEGAVRQFDVGSVIGFVTRTSGQLLAVSGFCSHLHCRLSLDSAKRELLCPCHRTAFTVGGEVVRFQLAVPPPSLPHIVVREVDGDIQVLAP</sequence>
<name>A0A6F8XS83_9ACTN</name>
<proteinExistence type="predicted"/>
<evidence type="ECO:0000313" key="8">
    <source>
        <dbReference type="Proteomes" id="UP000502508"/>
    </source>
</evidence>
<keyword evidence="2" id="KW-0479">Metal-binding</keyword>
<evidence type="ECO:0000313" key="7">
    <source>
        <dbReference type="EMBL" id="BCB76694.1"/>
    </source>
</evidence>
<dbReference type="GO" id="GO:0004497">
    <property type="term" value="F:monooxygenase activity"/>
    <property type="evidence" value="ECO:0007669"/>
    <property type="project" value="UniProtKB-ARBA"/>
</dbReference>
<evidence type="ECO:0000256" key="3">
    <source>
        <dbReference type="ARBA" id="ARBA00023004"/>
    </source>
</evidence>
<evidence type="ECO:0000256" key="2">
    <source>
        <dbReference type="ARBA" id="ARBA00022723"/>
    </source>
</evidence>
<accession>A0A6F8XS83</accession>
<dbReference type="PROSITE" id="PS51296">
    <property type="entry name" value="RIESKE"/>
    <property type="match status" value="1"/>
</dbReference>
<feature type="region of interest" description="Disordered" evidence="5">
    <location>
        <begin position="1"/>
        <end position="20"/>
    </location>
</feature>
<reference evidence="7 8" key="1">
    <citation type="submission" date="2020-03" db="EMBL/GenBank/DDBJ databases">
        <title>Whole genome shotgun sequence of Phytohabitans flavus NBRC 107702.</title>
        <authorList>
            <person name="Komaki H."/>
            <person name="Tamura T."/>
        </authorList>
    </citation>
    <scope>NUCLEOTIDE SEQUENCE [LARGE SCALE GENOMIC DNA]</scope>
    <source>
        <strain evidence="7 8">NBRC 107702</strain>
    </source>
</reference>
<evidence type="ECO:0000256" key="1">
    <source>
        <dbReference type="ARBA" id="ARBA00022714"/>
    </source>
</evidence>
<dbReference type="EMBL" id="AP022870">
    <property type="protein sequence ID" value="BCB76694.1"/>
    <property type="molecule type" value="Genomic_DNA"/>
</dbReference>
<dbReference type="Pfam" id="PF00355">
    <property type="entry name" value="Rieske"/>
    <property type="match status" value="1"/>
</dbReference>
<dbReference type="Proteomes" id="UP000502508">
    <property type="component" value="Chromosome"/>
</dbReference>
<keyword evidence="8" id="KW-1185">Reference proteome</keyword>
<dbReference type="GO" id="GO:0016705">
    <property type="term" value="F:oxidoreductase activity, acting on paired donors, with incorporation or reduction of molecular oxygen"/>
    <property type="evidence" value="ECO:0007669"/>
    <property type="project" value="UniProtKB-ARBA"/>
</dbReference>
<keyword evidence="4" id="KW-0411">Iron-sulfur</keyword>
<gene>
    <name evidence="7" type="ORF">Pflav_031040</name>
</gene>
<dbReference type="AlphaFoldDB" id="A0A6F8XS83"/>